<gene>
    <name evidence="1" type="ORF">CLV98_104299</name>
</gene>
<evidence type="ECO:0000313" key="1">
    <source>
        <dbReference type="EMBL" id="PWJ58439.1"/>
    </source>
</evidence>
<dbReference type="AlphaFoldDB" id="A0A316AMC5"/>
<dbReference type="EMBL" id="QGDT01000004">
    <property type="protein sequence ID" value="PWJ58439.1"/>
    <property type="molecule type" value="Genomic_DNA"/>
</dbReference>
<dbReference type="Proteomes" id="UP000245880">
    <property type="component" value="Unassembled WGS sequence"/>
</dbReference>
<protein>
    <recommendedName>
        <fullName evidence="3">DUF4177 domain-containing protein</fullName>
    </recommendedName>
</protein>
<accession>A0A316AMC5</accession>
<name>A0A316AMC5_9BACT</name>
<comment type="caution">
    <text evidence="1">The sequence shown here is derived from an EMBL/GenBank/DDBJ whole genome shotgun (WGS) entry which is preliminary data.</text>
</comment>
<reference evidence="1 2" key="1">
    <citation type="submission" date="2018-03" db="EMBL/GenBank/DDBJ databases">
        <title>Genomic Encyclopedia of Archaeal and Bacterial Type Strains, Phase II (KMG-II): from individual species to whole genera.</title>
        <authorList>
            <person name="Goeker M."/>
        </authorList>
    </citation>
    <scope>NUCLEOTIDE SEQUENCE [LARGE SCALE GENOMIC DNA]</scope>
    <source>
        <strain evidence="1 2">DSM 100346</strain>
    </source>
</reference>
<organism evidence="1 2">
    <name type="scientific">Dyadobacter jejuensis</name>
    <dbReference type="NCBI Taxonomy" id="1082580"/>
    <lineage>
        <taxon>Bacteria</taxon>
        <taxon>Pseudomonadati</taxon>
        <taxon>Bacteroidota</taxon>
        <taxon>Cytophagia</taxon>
        <taxon>Cytophagales</taxon>
        <taxon>Spirosomataceae</taxon>
        <taxon>Dyadobacter</taxon>
    </lineage>
</organism>
<proteinExistence type="predicted"/>
<evidence type="ECO:0000313" key="2">
    <source>
        <dbReference type="Proteomes" id="UP000245880"/>
    </source>
</evidence>
<keyword evidence="2" id="KW-1185">Reference proteome</keyword>
<sequence length="60" mass="7019">MGRKEFEGKITDSAGKPQLFASLVEAINLLENNGWEMFDHSITLKGRGFLYRYYFRKKES</sequence>
<evidence type="ECO:0008006" key="3">
    <source>
        <dbReference type="Google" id="ProtNLM"/>
    </source>
</evidence>